<dbReference type="InterPro" id="IPR023214">
    <property type="entry name" value="HAD_sf"/>
</dbReference>
<dbReference type="GO" id="GO:0005829">
    <property type="term" value="C:cytosol"/>
    <property type="evidence" value="ECO:0007669"/>
    <property type="project" value="TreeGrafter"/>
</dbReference>
<dbReference type="InterPro" id="IPR036412">
    <property type="entry name" value="HAD-like_sf"/>
</dbReference>
<dbReference type="Pfam" id="PF13419">
    <property type="entry name" value="HAD_2"/>
    <property type="match status" value="1"/>
</dbReference>
<evidence type="ECO:0000313" key="1">
    <source>
        <dbReference type="EMBL" id="REK77449.1"/>
    </source>
</evidence>
<dbReference type="Proteomes" id="UP000261905">
    <property type="component" value="Unassembled WGS sequence"/>
</dbReference>
<dbReference type="GO" id="GO:0008967">
    <property type="term" value="F:phosphoglycolate phosphatase activity"/>
    <property type="evidence" value="ECO:0007669"/>
    <property type="project" value="TreeGrafter"/>
</dbReference>
<reference evidence="1 2" key="1">
    <citation type="submission" date="2018-08" db="EMBL/GenBank/DDBJ databases">
        <title>Paenibacillus sp. M4BSY-1, whole genome shotgun sequence.</title>
        <authorList>
            <person name="Tuo L."/>
        </authorList>
    </citation>
    <scope>NUCLEOTIDE SEQUENCE [LARGE SCALE GENOMIC DNA]</scope>
    <source>
        <strain evidence="1 2">M4BSY-1</strain>
    </source>
</reference>
<dbReference type="InterPro" id="IPR023198">
    <property type="entry name" value="PGP-like_dom2"/>
</dbReference>
<dbReference type="GO" id="GO:0006281">
    <property type="term" value="P:DNA repair"/>
    <property type="evidence" value="ECO:0007669"/>
    <property type="project" value="TreeGrafter"/>
</dbReference>
<dbReference type="PANTHER" id="PTHR43434:SF1">
    <property type="entry name" value="PHOSPHOGLYCOLATE PHOSPHATASE"/>
    <property type="match status" value="1"/>
</dbReference>
<dbReference type="PRINTS" id="PR00413">
    <property type="entry name" value="HADHALOGNASE"/>
</dbReference>
<dbReference type="Gene3D" id="3.40.50.1000">
    <property type="entry name" value="HAD superfamily/HAD-like"/>
    <property type="match status" value="1"/>
</dbReference>
<proteinExistence type="predicted"/>
<protein>
    <submittedName>
        <fullName evidence="1">HAD family hydrolase</fullName>
    </submittedName>
</protein>
<keyword evidence="1" id="KW-0378">Hydrolase</keyword>
<dbReference type="NCBIfam" id="TIGR01509">
    <property type="entry name" value="HAD-SF-IA-v3"/>
    <property type="match status" value="1"/>
</dbReference>
<accession>A0A371PP29</accession>
<name>A0A371PP29_9BACL</name>
<dbReference type="SUPFAM" id="SSF56784">
    <property type="entry name" value="HAD-like"/>
    <property type="match status" value="1"/>
</dbReference>
<organism evidence="1 2">
    <name type="scientific">Paenibacillus paeoniae</name>
    <dbReference type="NCBI Taxonomy" id="2292705"/>
    <lineage>
        <taxon>Bacteria</taxon>
        <taxon>Bacillati</taxon>
        <taxon>Bacillota</taxon>
        <taxon>Bacilli</taxon>
        <taxon>Bacillales</taxon>
        <taxon>Paenibacillaceae</taxon>
        <taxon>Paenibacillus</taxon>
    </lineage>
</organism>
<dbReference type="SFLD" id="SFLDS00003">
    <property type="entry name" value="Haloacid_Dehalogenase"/>
    <property type="match status" value="1"/>
</dbReference>
<dbReference type="InterPro" id="IPR006439">
    <property type="entry name" value="HAD-SF_hydro_IA"/>
</dbReference>
<gene>
    <name evidence="1" type="ORF">DX130_10760</name>
</gene>
<dbReference type="NCBIfam" id="TIGR01549">
    <property type="entry name" value="HAD-SF-IA-v1"/>
    <property type="match status" value="1"/>
</dbReference>
<sequence>MRTLLIPSARLARSWRFEKRLRPGSNCRKLIDRGIKTGGSDMGAVSCILFDLDGTLQDSEKLAMEAQRVGFRSVLKREATEEELNQLKGKPVAKVIGILYPEHGLQIFEHSVRYYDANCESIALYDGVRDMLERLMEAGYPMGIVSSKRKGYVVRELKASGLLSFFDCIVGQEDTEEHKPKPTPLLLAVEKMGVPIEACIYIGDQVTDIRAASAAGMTSGAALWGEGERELLEDGRPDHYFTTPEQLVSHFTRASEVNSAG</sequence>
<dbReference type="AlphaFoldDB" id="A0A371PP29"/>
<dbReference type="SFLD" id="SFLDG01129">
    <property type="entry name" value="C1.5:_HAD__Beta-PGM__Phosphata"/>
    <property type="match status" value="1"/>
</dbReference>
<dbReference type="Gene3D" id="1.10.150.240">
    <property type="entry name" value="Putative phosphatase, domain 2"/>
    <property type="match status" value="1"/>
</dbReference>
<keyword evidence="2" id="KW-1185">Reference proteome</keyword>
<dbReference type="InterPro" id="IPR041492">
    <property type="entry name" value="HAD_2"/>
</dbReference>
<comment type="caution">
    <text evidence="1">The sequence shown here is derived from an EMBL/GenBank/DDBJ whole genome shotgun (WGS) entry which is preliminary data.</text>
</comment>
<dbReference type="EMBL" id="QUBQ01000001">
    <property type="protein sequence ID" value="REK77449.1"/>
    <property type="molecule type" value="Genomic_DNA"/>
</dbReference>
<evidence type="ECO:0000313" key="2">
    <source>
        <dbReference type="Proteomes" id="UP000261905"/>
    </source>
</evidence>
<dbReference type="PANTHER" id="PTHR43434">
    <property type="entry name" value="PHOSPHOGLYCOLATE PHOSPHATASE"/>
    <property type="match status" value="1"/>
</dbReference>
<dbReference type="SFLD" id="SFLDG01135">
    <property type="entry name" value="C1.5.6:_HAD__Beta-PGM__Phospha"/>
    <property type="match status" value="1"/>
</dbReference>
<dbReference type="InterPro" id="IPR050155">
    <property type="entry name" value="HAD-like_hydrolase_sf"/>
</dbReference>